<name>A0A0P0FQ64_9BACE</name>
<evidence type="ECO:0000313" key="1">
    <source>
        <dbReference type="EMBL" id="ALJ59730.1"/>
    </source>
</evidence>
<dbReference type="Proteomes" id="UP000061809">
    <property type="component" value="Chromosome"/>
</dbReference>
<evidence type="ECO:0000313" key="4">
    <source>
        <dbReference type="Proteomes" id="UP000283341"/>
    </source>
</evidence>
<reference evidence="2 4" key="2">
    <citation type="submission" date="2018-08" db="EMBL/GenBank/DDBJ databases">
        <title>A genome reference for cultivated species of the human gut microbiota.</title>
        <authorList>
            <person name="Zou Y."/>
            <person name="Xue W."/>
            <person name="Luo G."/>
        </authorList>
    </citation>
    <scope>NUCLEOTIDE SEQUENCE [LARGE SCALE GENOMIC DNA]</scope>
    <source>
        <strain evidence="2 4">AF22-3AC</strain>
    </source>
</reference>
<dbReference type="AlphaFoldDB" id="A0A0P0FQ64"/>
<dbReference type="EMBL" id="CP012801">
    <property type="protein sequence ID" value="ALJ59730.1"/>
    <property type="molecule type" value="Genomic_DNA"/>
</dbReference>
<dbReference type="RefSeq" id="WP_029426153.1">
    <property type="nucleotide sequence ID" value="NZ_CP012801.1"/>
</dbReference>
<evidence type="ECO:0000313" key="3">
    <source>
        <dbReference type="Proteomes" id="UP000061809"/>
    </source>
</evidence>
<protein>
    <submittedName>
        <fullName evidence="2">DUF3405 domain-containing protein</fullName>
    </submittedName>
</protein>
<accession>A0A0P0FQ64</accession>
<dbReference type="KEGG" id="bcel:BcellWH2_02491"/>
<dbReference type="PATRIC" id="fig|246787.4.peg.2564"/>
<organism evidence="1 3">
    <name type="scientific">Bacteroides cellulosilyticus</name>
    <dbReference type="NCBI Taxonomy" id="246787"/>
    <lineage>
        <taxon>Bacteria</taxon>
        <taxon>Pseudomonadati</taxon>
        <taxon>Bacteroidota</taxon>
        <taxon>Bacteroidia</taxon>
        <taxon>Bacteroidales</taxon>
        <taxon>Bacteroidaceae</taxon>
        <taxon>Bacteroides</taxon>
    </lineage>
</organism>
<dbReference type="EMBL" id="QRVJ01000013">
    <property type="protein sequence ID" value="RGS35635.1"/>
    <property type="molecule type" value="Genomic_DNA"/>
</dbReference>
<evidence type="ECO:0000313" key="2">
    <source>
        <dbReference type="EMBL" id="RGS35635.1"/>
    </source>
</evidence>
<dbReference type="Proteomes" id="UP000283341">
    <property type="component" value="Unassembled WGS sequence"/>
</dbReference>
<proteinExistence type="predicted"/>
<sequence>MNHIAILLAAHQLTRYIIEQYYRLYEATKEIGDLYMLIEDGDSMRIPENIRYYSFSVNSLNALGYTPIEETIVPGSNHFQVLQFFKEHPDYNFYWNIEYDVYFNGNWQNLFIAYKNVETDFISSHIKLYSEQPYWCWWSSLQLKTLLIGQENYVRSFNPIYRLSNRALKEIDKELKLENAGHHEVFIPTILYNANFSIEDWGESNHFSTTNRRRCFYSPGEDDSDINCSMRYHTPFNRMYIEKKGPDDLLYHPVKW</sequence>
<gene>
    <name evidence="1" type="ORF">BcellWH2_02491</name>
    <name evidence="2" type="ORF">DWX97_15585</name>
</gene>
<reference evidence="1 3" key="1">
    <citation type="journal article" date="2015" name="Science">
        <title>Genetic determinants of in vivo fitness and diet responsiveness in multiple human gut Bacteroides.</title>
        <authorList>
            <person name="Wu M."/>
            <person name="McNulty N.P."/>
            <person name="Rodionov D.A."/>
            <person name="Khoroshkin M.S."/>
            <person name="Griffin N.W."/>
            <person name="Cheng J."/>
            <person name="Latreille P."/>
            <person name="Kerstetter R.A."/>
            <person name="Terrapon N."/>
            <person name="Henrissat B."/>
            <person name="Osterman A.L."/>
            <person name="Gordon J.I."/>
        </authorList>
    </citation>
    <scope>NUCLEOTIDE SEQUENCE [LARGE SCALE GENOMIC DNA]</scope>
    <source>
        <strain evidence="1 3">WH2</strain>
    </source>
</reference>